<dbReference type="PROSITE" id="PS01058">
    <property type="entry name" value="SAICAR_SYNTHETASE_2"/>
    <property type="match status" value="1"/>
</dbReference>
<reference evidence="10 11" key="1">
    <citation type="submission" date="2019-02" db="EMBL/GenBank/DDBJ databases">
        <title>Deep-cultivation of Planctomycetes and their phenomic and genomic characterization uncovers novel biology.</title>
        <authorList>
            <person name="Wiegand S."/>
            <person name="Jogler M."/>
            <person name="Boedeker C."/>
            <person name="Pinto D."/>
            <person name="Vollmers J."/>
            <person name="Rivas-Marin E."/>
            <person name="Kohn T."/>
            <person name="Peeters S.H."/>
            <person name="Heuer A."/>
            <person name="Rast P."/>
            <person name="Oberbeckmann S."/>
            <person name="Bunk B."/>
            <person name="Jeske O."/>
            <person name="Meyerdierks A."/>
            <person name="Storesund J.E."/>
            <person name="Kallscheuer N."/>
            <person name="Luecker S."/>
            <person name="Lage O.M."/>
            <person name="Pohl T."/>
            <person name="Merkel B.J."/>
            <person name="Hornburger P."/>
            <person name="Mueller R.-W."/>
            <person name="Bruemmer F."/>
            <person name="Labrenz M."/>
            <person name="Spormann A.M."/>
            <person name="Op den Camp H."/>
            <person name="Overmann J."/>
            <person name="Amann R."/>
            <person name="Jetten M.S.M."/>
            <person name="Mascher T."/>
            <person name="Medema M.H."/>
            <person name="Devos D.P."/>
            <person name="Kaster A.-K."/>
            <person name="Ovreas L."/>
            <person name="Rohde M."/>
            <person name="Galperin M.Y."/>
            <person name="Jogler C."/>
        </authorList>
    </citation>
    <scope>NUCLEOTIDE SEQUENCE [LARGE SCALE GENOMIC DNA]</scope>
    <source>
        <strain evidence="10 11">Mal48</strain>
    </source>
</reference>
<evidence type="ECO:0000256" key="1">
    <source>
        <dbReference type="ARBA" id="ARBA00004672"/>
    </source>
</evidence>
<dbReference type="Gene3D" id="3.30.470.20">
    <property type="entry name" value="ATP-grasp fold, B domain"/>
    <property type="match status" value="1"/>
</dbReference>
<dbReference type="InterPro" id="IPR001636">
    <property type="entry name" value="SAICAR_synth"/>
</dbReference>
<dbReference type="NCBIfam" id="NF010568">
    <property type="entry name" value="PRK13961.1"/>
    <property type="match status" value="1"/>
</dbReference>
<dbReference type="Proteomes" id="UP000315724">
    <property type="component" value="Chromosome"/>
</dbReference>
<dbReference type="SUPFAM" id="SSF56104">
    <property type="entry name" value="SAICAR synthase-like"/>
    <property type="match status" value="1"/>
</dbReference>
<keyword evidence="3 8" id="KW-0436">Ligase</keyword>
<keyword evidence="6 8" id="KW-0067">ATP-binding</keyword>
<dbReference type="PROSITE" id="PS01057">
    <property type="entry name" value="SAICAR_SYNTHETASE_1"/>
    <property type="match status" value="1"/>
</dbReference>
<proteinExistence type="inferred from homology"/>
<dbReference type="GO" id="GO:0004639">
    <property type="term" value="F:phosphoribosylaminoimidazolesuccinocarboxamide synthase activity"/>
    <property type="evidence" value="ECO:0007669"/>
    <property type="project" value="UniProtKB-UniRule"/>
</dbReference>
<dbReference type="Gene3D" id="3.30.200.20">
    <property type="entry name" value="Phosphorylase Kinase, domain 1"/>
    <property type="match status" value="1"/>
</dbReference>
<evidence type="ECO:0000256" key="4">
    <source>
        <dbReference type="ARBA" id="ARBA00022741"/>
    </source>
</evidence>
<evidence type="ECO:0000259" key="9">
    <source>
        <dbReference type="Pfam" id="PF01259"/>
    </source>
</evidence>
<evidence type="ECO:0000313" key="11">
    <source>
        <dbReference type="Proteomes" id="UP000315724"/>
    </source>
</evidence>
<evidence type="ECO:0000256" key="2">
    <source>
        <dbReference type="ARBA" id="ARBA00010190"/>
    </source>
</evidence>
<organism evidence="10 11">
    <name type="scientific">Thalassoglobus polymorphus</name>
    <dbReference type="NCBI Taxonomy" id="2527994"/>
    <lineage>
        <taxon>Bacteria</taxon>
        <taxon>Pseudomonadati</taxon>
        <taxon>Planctomycetota</taxon>
        <taxon>Planctomycetia</taxon>
        <taxon>Planctomycetales</taxon>
        <taxon>Planctomycetaceae</taxon>
        <taxon>Thalassoglobus</taxon>
    </lineage>
</organism>
<feature type="domain" description="SAICAR synthetase/ADE2 N-terminal" evidence="9">
    <location>
        <begin position="17"/>
        <end position="265"/>
    </location>
</feature>
<evidence type="ECO:0000256" key="7">
    <source>
        <dbReference type="ARBA" id="ARBA00048475"/>
    </source>
</evidence>
<sequence length="296" mass="33388">MSSSPLVETKLPGIPVRHGKVRDVYDFGDRLLLVATDRISAFDWILPTGIPDKGRVLTQISKFWFDRLNVPHHLLRLDAKLLPLPDGTDVEGLEGRSMVVRKSEVVPIECVARGYLAGSGWKEYQESQSVCGIKLPAGLVNGSKLPEPIFTPATKADEGHDENISFERMCEEVGEDLATELRQRTLEIYQSAADFARGKGIVIADTKFEFGQAEGELILIDEVLTPDSSRFWPEDLYSPGQEQPSFDKQFVRNWLESTDWDKNSPPPELPAEIVAQTRAKYIDAFQRLTEQPFRWE</sequence>
<dbReference type="UniPathway" id="UPA00074">
    <property type="reaction ID" value="UER00131"/>
</dbReference>
<evidence type="ECO:0000256" key="6">
    <source>
        <dbReference type="ARBA" id="ARBA00022840"/>
    </source>
</evidence>
<dbReference type="EMBL" id="CP036267">
    <property type="protein sequence ID" value="QDT31639.1"/>
    <property type="molecule type" value="Genomic_DNA"/>
</dbReference>
<dbReference type="InterPro" id="IPR018236">
    <property type="entry name" value="SAICAR_synthetase_CS"/>
</dbReference>
<dbReference type="GO" id="GO:0006189">
    <property type="term" value="P:'de novo' IMP biosynthetic process"/>
    <property type="evidence" value="ECO:0007669"/>
    <property type="project" value="UniProtKB-UniRule"/>
</dbReference>
<dbReference type="PANTHER" id="PTHR43700">
    <property type="entry name" value="PHOSPHORIBOSYLAMINOIMIDAZOLE-SUCCINOCARBOXAMIDE SYNTHASE"/>
    <property type="match status" value="1"/>
</dbReference>
<dbReference type="GO" id="GO:0005524">
    <property type="term" value="F:ATP binding"/>
    <property type="evidence" value="ECO:0007669"/>
    <property type="project" value="UniProtKB-KW"/>
</dbReference>
<dbReference type="AlphaFoldDB" id="A0A517QJ13"/>
<dbReference type="OrthoDB" id="9801549at2"/>
<dbReference type="PANTHER" id="PTHR43700:SF1">
    <property type="entry name" value="PHOSPHORIBOSYLAMINOIMIDAZOLE-SUCCINOCARBOXAMIDE SYNTHASE"/>
    <property type="match status" value="1"/>
</dbReference>
<gene>
    <name evidence="8 10" type="primary">purC</name>
    <name evidence="10" type="ORF">Mal48_08740</name>
</gene>
<protein>
    <recommendedName>
        <fullName evidence="8">Phosphoribosylaminoimidazole-succinocarboxamide synthase</fullName>
        <ecNumber evidence="8">6.3.2.6</ecNumber>
    </recommendedName>
    <alternativeName>
        <fullName evidence="8">SAICAR synthetase</fullName>
    </alternativeName>
</protein>
<dbReference type="CDD" id="cd01414">
    <property type="entry name" value="SAICAR_synt_Sc"/>
    <property type="match status" value="1"/>
</dbReference>
<comment type="catalytic activity">
    <reaction evidence="7 8">
        <text>5-amino-1-(5-phospho-D-ribosyl)imidazole-4-carboxylate + L-aspartate + ATP = (2S)-2-[5-amino-1-(5-phospho-beta-D-ribosyl)imidazole-4-carboxamido]succinate + ADP + phosphate + 2 H(+)</text>
        <dbReference type="Rhea" id="RHEA:22628"/>
        <dbReference type="ChEBI" id="CHEBI:15378"/>
        <dbReference type="ChEBI" id="CHEBI:29991"/>
        <dbReference type="ChEBI" id="CHEBI:30616"/>
        <dbReference type="ChEBI" id="CHEBI:43474"/>
        <dbReference type="ChEBI" id="CHEBI:58443"/>
        <dbReference type="ChEBI" id="CHEBI:77657"/>
        <dbReference type="ChEBI" id="CHEBI:456216"/>
        <dbReference type="EC" id="6.3.2.6"/>
    </reaction>
</comment>
<dbReference type="Pfam" id="PF01259">
    <property type="entry name" value="SAICAR_synt"/>
    <property type="match status" value="1"/>
</dbReference>
<dbReference type="EC" id="6.3.2.6" evidence="8"/>
<dbReference type="GO" id="GO:0005737">
    <property type="term" value="C:cytoplasm"/>
    <property type="evidence" value="ECO:0007669"/>
    <property type="project" value="TreeGrafter"/>
</dbReference>
<accession>A0A517QJ13</accession>
<comment type="similarity">
    <text evidence="2 8">Belongs to the SAICAR synthetase family.</text>
</comment>
<evidence type="ECO:0000256" key="8">
    <source>
        <dbReference type="HAMAP-Rule" id="MF_00137"/>
    </source>
</evidence>
<keyword evidence="5 8" id="KW-0658">Purine biosynthesis</keyword>
<dbReference type="FunFam" id="3.30.470.20:FF:000015">
    <property type="entry name" value="Phosphoribosylaminoimidazole-succinocarboxamide synthase"/>
    <property type="match status" value="1"/>
</dbReference>
<name>A0A517QJ13_9PLAN</name>
<evidence type="ECO:0000313" key="10">
    <source>
        <dbReference type="EMBL" id="QDT31639.1"/>
    </source>
</evidence>
<evidence type="ECO:0000256" key="5">
    <source>
        <dbReference type="ARBA" id="ARBA00022755"/>
    </source>
</evidence>
<comment type="pathway">
    <text evidence="1 8">Purine metabolism; IMP biosynthesis via de novo pathway; 5-amino-1-(5-phospho-D-ribosyl)imidazole-4-carboxamide from 5-amino-1-(5-phospho-D-ribosyl)imidazole-4-carboxylate: step 1/2.</text>
</comment>
<keyword evidence="11" id="KW-1185">Reference proteome</keyword>
<dbReference type="RefSeq" id="WP_145196369.1">
    <property type="nucleotide sequence ID" value="NZ_CP036267.1"/>
</dbReference>
<dbReference type="KEGG" id="tpol:Mal48_08740"/>
<evidence type="ECO:0000256" key="3">
    <source>
        <dbReference type="ARBA" id="ARBA00022598"/>
    </source>
</evidence>
<dbReference type="NCBIfam" id="TIGR00081">
    <property type="entry name" value="purC"/>
    <property type="match status" value="1"/>
</dbReference>
<dbReference type="InterPro" id="IPR028923">
    <property type="entry name" value="SAICAR_synt/ADE2_N"/>
</dbReference>
<keyword evidence="4 8" id="KW-0547">Nucleotide-binding</keyword>
<dbReference type="HAMAP" id="MF_00137">
    <property type="entry name" value="SAICAR_synth"/>
    <property type="match status" value="1"/>
</dbReference>